<dbReference type="GO" id="GO:0005886">
    <property type="term" value="C:plasma membrane"/>
    <property type="evidence" value="ECO:0007669"/>
    <property type="project" value="TreeGrafter"/>
</dbReference>
<dbReference type="Pfam" id="PF01098">
    <property type="entry name" value="FTSW_RODA_SPOVE"/>
    <property type="match status" value="1"/>
</dbReference>
<evidence type="ECO:0000256" key="2">
    <source>
        <dbReference type="ARBA" id="ARBA00022692"/>
    </source>
</evidence>
<dbReference type="PANTHER" id="PTHR30474:SF3">
    <property type="entry name" value="PEPTIDOGLYCAN GLYCOSYLTRANSFERASE RODA"/>
    <property type="match status" value="1"/>
</dbReference>
<dbReference type="GO" id="GO:0032153">
    <property type="term" value="C:cell division site"/>
    <property type="evidence" value="ECO:0007669"/>
    <property type="project" value="TreeGrafter"/>
</dbReference>
<evidence type="ECO:0000313" key="9">
    <source>
        <dbReference type="EMBL" id="HIS96613.1"/>
    </source>
</evidence>
<evidence type="ECO:0000256" key="5">
    <source>
        <dbReference type="ARBA" id="ARBA00023136"/>
    </source>
</evidence>
<evidence type="ECO:0000256" key="1">
    <source>
        <dbReference type="ARBA" id="ARBA00004141"/>
    </source>
</evidence>
<feature type="transmembrane region" description="Helical" evidence="7">
    <location>
        <begin position="331"/>
        <end position="364"/>
    </location>
</feature>
<dbReference type="Proteomes" id="UP000886876">
    <property type="component" value="Unassembled WGS sequence"/>
</dbReference>
<dbReference type="Pfam" id="PF00498">
    <property type="entry name" value="FHA"/>
    <property type="match status" value="1"/>
</dbReference>
<dbReference type="InterPro" id="IPR000253">
    <property type="entry name" value="FHA_dom"/>
</dbReference>
<feature type="transmembrane region" description="Helical" evidence="7">
    <location>
        <begin position="371"/>
        <end position="392"/>
    </location>
</feature>
<keyword evidence="4 7" id="KW-1133">Transmembrane helix</keyword>
<accession>A0A9D1K799</accession>
<evidence type="ECO:0000256" key="3">
    <source>
        <dbReference type="ARBA" id="ARBA00022960"/>
    </source>
</evidence>
<dbReference type="SMART" id="SM00240">
    <property type="entry name" value="FHA"/>
    <property type="match status" value="1"/>
</dbReference>
<keyword evidence="2 7" id="KW-0812">Transmembrane</keyword>
<feature type="transmembrane region" description="Helical" evidence="7">
    <location>
        <begin position="7"/>
        <end position="28"/>
    </location>
</feature>
<dbReference type="InterPro" id="IPR001182">
    <property type="entry name" value="FtsW/RodA"/>
</dbReference>
<dbReference type="GO" id="GO:0008360">
    <property type="term" value="P:regulation of cell shape"/>
    <property type="evidence" value="ECO:0007669"/>
    <property type="project" value="UniProtKB-KW"/>
</dbReference>
<dbReference type="Gene3D" id="2.60.200.20">
    <property type="match status" value="1"/>
</dbReference>
<feature type="transmembrane region" description="Helical" evidence="7">
    <location>
        <begin position="154"/>
        <end position="171"/>
    </location>
</feature>
<dbReference type="EMBL" id="DVJS01000032">
    <property type="protein sequence ID" value="HIS96613.1"/>
    <property type="molecule type" value="Genomic_DNA"/>
</dbReference>
<dbReference type="SUPFAM" id="SSF49879">
    <property type="entry name" value="SMAD/FHA domain"/>
    <property type="match status" value="1"/>
</dbReference>
<feature type="transmembrane region" description="Helical" evidence="7">
    <location>
        <begin position="217"/>
        <end position="235"/>
    </location>
</feature>
<reference evidence="9" key="1">
    <citation type="submission" date="2020-10" db="EMBL/GenBank/DDBJ databases">
        <authorList>
            <person name="Gilroy R."/>
        </authorList>
    </citation>
    <scope>NUCLEOTIDE SEQUENCE</scope>
    <source>
        <strain evidence="9">ChiHecec3B27-6122</strain>
    </source>
</reference>
<dbReference type="PROSITE" id="PS50006">
    <property type="entry name" value="FHA_DOMAIN"/>
    <property type="match status" value="1"/>
</dbReference>
<evidence type="ECO:0000256" key="4">
    <source>
        <dbReference type="ARBA" id="ARBA00022989"/>
    </source>
</evidence>
<evidence type="ECO:0000313" key="10">
    <source>
        <dbReference type="Proteomes" id="UP000886876"/>
    </source>
</evidence>
<feature type="region of interest" description="Disordered" evidence="6">
    <location>
        <begin position="557"/>
        <end position="583"/>
    </location>
</feature>
<dbReference type="CDD" id="cd00060">
    <property type="entry name" value="FHA"/>
    <property type="match status" value="1"/>
</dbReference>
<evidence type="ECO:0000259" key="8">
    <source>
        <dbReference type="PROSITE" id="PS50006"/>
    </source>
</evidence>
<feature type="compositionally biased region" description="Basic and acidic residues" evidence="6">
    <location>
        <begin position="557"/>
        <end position="566"/>
    </location>
</feature>
<dbReference type="AlphaFoldDB" id="A0A9D1K799"/>
<sequence>MPDIPDLTSYIMTGTKYLLPILALWILLRCIRSMLRERYEPETWAWLLDEDGAAVPVCHWECIIGRSASSDVVIDMPGVSKLHASLQRDGDGDWTLSDLRSREGTFINGDEIDILEPVEDGDTLEFGDAALTFREIDAEERAALERRRTAPGRFVGPGITLLILSIFQAFLTLEFTMTAEEEYLFPICLGFFALMVTEWFCYLVTRSVRRTGFEPETLAFFLTTLGTAVCASGTPEDMFKQTIFIILGVALYFFLGAWLRSLERVKASRFLAAAAALGLLAVNVVFSEAVFGAKNWLEIGGVSFQPSEFVKVLYIYTGAATLDRLFARRNLFVFIVFSAICVIALALIGDFGTAVIFFATFLVISFMRSGSFATIFLAVSGAAMAGFLVISVKPYIADRFSAWGHVWEDVWDKGYQQTHAMSAAASGGLFGKGAGEGWLKDIFAAETDMVFGVVCEELGLILAVLAMFAVIALALFAVRNAAQGRSTFYVIAGCAAVSLMMVQMGLNVFGSLDILPFTGVTFPFVSKGGTSLVSCWMLLAFVKATDTRRDASFVVSRDKAPKRRYEDEYEEYDDADENEEAGA</sequence>
<keyword evidence="3" id="KW-0133">Cell shape</keyword>
<organism evidence="9 10">
    <name type="scientific">Candidatus Scatomorpha pullistercoris</name>
    <dbReference type="NCBI Taxonomy" id="2840929"/>
    <lineage>
        <taxon>Bacteria</taxon>
        <taxon>Bacillati</taxon>
        <taxon>Bacillota</taxon>
        <taxon>Clostridia</taxon>
        <taxon>Eubacteriales</taxon>
        <taxon>Candidatus Scatomorpha</taxon>
    </lineage>
</organism>
<feature type="transmembrane region" description="Helical" evidence="7">
    <location>
        <begin position="183"/>
        <end position="205"/>
    </location>
</feature>
<feature type="transmembrane region" description="Helical" evidence="7">
    <location>
        <begin position="241"/>
        <end position="259"/>
    </location>
</feature>
<proteinExistence type="predicted"/>
<feature type="domain" description="FHA" evidence="8">
    <location>
        <begin position="62"/>
        <end position="112"/>
    </location>
</feature>
<protein>
    <submittedName>
        <fullName evidence="9">FtsW/RodA/SpoVE family cell cycle protein</fullName>
    </submittedName>
</protein>
<dbReference type="GO" id="GO:0051301">
    <property type="term" value="P:cell division"/>
    <property type="evidence" value="ECO:0007669"/>
    <property type="project" value="InterPro"/>
</dbReference>
<feature type="transmembrane region" description="Helical" evidence="7">
    <location>
        <begin position="458"/>
        <end position="476"/>
    </location>
</feature>
<feature type="transmembrane region" description="Helical" evidence="7">
    <location>
        <begin position="521"/>
        <end position="542"/>
    </location>
</feature>
<comment type="subcellular location">
    <subcellularLocation>
        <location evidence="1">Membrane</location>
        <topology evidence="1">Multi-pass membrane protein</topology>
    </subcellularLocation>
</comment>
<evidence type="ECO:0000256" key="7">
    <source>
        <dbReference type="SAM" id="Phobius"/>
    </source>
</evidence>
<evidence type="ECO:0000256" key="6">
    <source>
        <dbReference type="SAM" id="MobiDB-lite"/>
    </source>
</evidence>
<dbReference type="GO" id="GO:0015648">
    <property type="term" value="F:lipid-linked peptidoglycan transporter activity"/>
    <property type="evidence" value="ECO:0007669"/>
    <property type="project" value="TreeGrafter"/>
</dbReference>
<feature type="transmembrane region" description="Helical" evidence="7">
    <location>
        <begin position="488"/>
        <end position="509"/>
    </location>
</feature>
<dbReference type="PANTHER" id="PTHR30474">
    <property type="entry name" value="CELL CYCLE PROTEIN"/>
    <property type="match status" value="1"/>
</dbReference>
<feature type="transmembrane region" description="Helical" evidence="7">
    <location>
        <begin position="271"/>
        <end position="293"/>
    </location>
</feature>
<gene>
    <name evidence="9" type="ORF">IAD42_01405</name>
</gene>
<comment type="caution">
    <text evidence="9">The sequence shown here is derived from an EMBL/GenBank/DDBJ whole genome shotgun (WGS) entry which is preliminary data.</text>
</comment>
<name>A0A9D1K799_9FIRM</name>
<dbReference type="InterPro" id="IPR008984">
    <property type="entry name" value="SMAD_FHA_dom_sf"/>
</dbReference>
<feature type="compositionally biased region" description="Acidic residues" evidence="6">
    <location>
        <begin position="567"/>
        <end position="583"/>
    </location>
</feature>
<keyword evidence="5 7" id="KW-0472">Membrane</keyword>
<reference evidence="9" key="2">
    <citation type="journal article" date="2021" name="PeerJ">
        <title>Extensive microbial diversity within the chicken gut microbiome revealed by metagenomics and culture.</title>
        <authorList>
            <person name="Gilroy R."/>
            <person name="Ravi A."/>
            <person name="Getino M."/>
            <person name="Pursley I."/>
            <person name="Horton D.L."/>
            <person name="Alikhan N.F."/>
            <person name="Baker D."/>
            <person name="Gharbi K."/>
            <person name="Hall N."/>
            <person name="Watson M."/>
            <person name="Adriaenssens E.M."/>
            <person name="Foster-Nyarko E."/>
            <person name="Jarju S."/>
            <person name="Secka A."/>
            <person name="Antonio M."/>
            <person name="Oren A."/>
            <person name="Chaudhuri R.R."/>
            <person name="La Ragione R."/>
            <person name="Hildebrand F."/>
            <person name="Pallen M.J."/>
        </authorList>
    </citation>
    <scope>NUCLEOTIDE SEQUENCE</scope>
    <source>
        <strain evidence="9">ChiHecec3B27-6122</strain>
    </source>
</reference>